<evidence type="ECO:0000256" key="10">
    <source>
        <dbReference type="SAM" id="Phobius"/>
    </source>
</evidence>
<dbReference type="GO" id="GO:0005524">
    <property type="term" value="F:ATP binding"/>
    <property type="evidence" value="ECO:0007669"/>
    <property type="project" value="UniProtKB-KW"/>
</dbReference>
<keyword evidence="10" id="KW-0472">Membrane</keyword>
<evidence type="ECO:0000256" key="6">
    <source>
        <dbReference type="ARBA" id="ARBA00022777"/>
    </source>
</evidence>
<keyword evidence="6" id="KW-0418">Kinase</keyword>
<organism evidence="13 14">
    <name type="scientific">Flavobacterium humi</name>
    <dbReference type="NCBI Taxonomy" id="2562683"/>
    <lineage>
        <taxon>Bacteria</taxon>
        <taxon>Pseudomonadati</taxon>
        <taxon>Bacteroidota</taxon>
        <taxon>Flavobacteriia</taxon>
        <taxon>Flavobacteriales</taxon>
        <taxon>Flavobacteriaceae</taxon>
        <taxon>Flavobacterium</taxon>
    </lineage>
</organism>
<dbReference type="Gene3D" id="1.25.40.10">
    <property type="entry name" value="Tetratricopeptide repeat domain"/>
    <property type="match status" value="1"/>
</dbReference>
<dbReference type="PANTHER" id="PTHR24421:SF10">
    <property type="entry name" value="NITRATE_NITRITE SENSOR PROTEIN NARQ"/>
    <property type="match status" value="1"/>
</dbReference>
<dbReference type="InterPro" id="IPR011712">
    <property type="entry name" value="Sig_transdc_His_kin_sub3_dim/P"/>
</dbReference>
<dbReference type="EC" id="2.7.13.3" evidence="2"/>
<evidence type="ECO:0000259" key="12">
    <source>
        <dbReference type="Pfam" id="PF07730"/>
    </source>
</evidence>
<evidence type="ECO:0000256" key="9">
    <source>
        <dbReference type="SAM" id="Coils"/>
    </source>
</evidence>
<dbReference type="InterPro" id="IPR036890">
    <property type="entry name" value="HATPase_C_sf"/>
</dbReference>
<keyword evidence="10" id="KW-1133">Transmembrane helix</keyword>
<dbReference type="CDD" id="cd16917">
    <property type="entry name" value="HATPase_UhpB-NarQ-NarX-like"/>
    <property type="match status" value="1"/>
</dbReference>
<sequence>MFFPLQHIHKGKYPKWRKNYFIWRKWILLLKSILRSMLTMKRYIRLLLVFSLLLSCGEKKDNVLYHEPKDGISDPTVKWLNDKNNFHKGNYRTVFYDFYTRKIKEKDFKSAADVLRIVSVKIVHFSAYDKDFEALVHSFSEKYADKLPPDQTTFLASYLGCYETEEGNFKKAIDYFRNITAVEAVDYQSCVDKAYAYFDISFCYFSIGDQNLALENSLKSLHYFNKTDNLIGIGGVYSNLASINMALKNYKKGEEYYTKSIAYFTIAKDTGNIFTAYYNRIQNFEESHNPRFYALIDSTYHLFKESKFKDSSLKISINTYYTKKLLEEGRIAEAKKILDELRPEVTSLNTTYSTQEYDIALAEYEIKKKEGIVDINKIKNAIPALEENSNYQILQNFYTLLKEEALSQKKYEQAFYYQTELQKASDSLASTEIKNKALELNAKYQAEKKEQQIKLQEKTILNKNTTIALLFSTLIGILLFVLAISLRRKQKQLRLEKQAARLYTRQLLEKTEEERRRIASDLHDSVSHELLSLKNTMEGKTDLANTKIDAIINDIRIISRNLHPVMFDKIGLKNSVEQLVERTQSVNSFMVTADINYHSSLSVPDELQVYRIIQEALSNIIKYADAVAAKITIAEENNTIHIEIKDNGKGFNVTETLAGMNAFGLHNIIERTRAIGGEAKITSDKNGTIVRIEIKKS</sequence>
<feature type="domain" description="Histidine kinase/HSP90-like ATPase" evidence="11">
    <location>
        <begin position="605"/>
        <end position="695"/>
    </location>
</feature>
<keyword evidence="10" id="KW-0812">Transmembrane</keyword>
<feature type="coiled-coil region" evidence="9">
    <location>
        <begin position="421"/>
        <end position="454"/>
    </location>
</feature>
<feature type="domain" description="Signal transduction histidine kinase subgroup 3 dimerisation and phosphoacceptor" evidence="12">
    <location>
        <begin position="514"/>
        <end position="556"/>
    </location>
</feature>
<dbReference type="PANTHER" id="PTHR24421">
    <property type="entry name" value="NITRATE/NITRITE SENSOR PROTEIN NARX-RELATED"/>
    <property type="match status" value="1"/>
</dbReference>
<dbReference type="EMBL" id="SRLH01000002">
    <property type="protein sequence ID" value="TGD58889.1"/>
    <property type="molecule type" value="Genomic_DNA"/>
</dbReference>
<dbReference type="GO" id="GO:0016020">
    <property type="term" value="C:membrane"/>
    <property type="evidence" value="ECO:0007669"/>
    <property type="project" value="InterPro"/>
</dbReference>
<dbReference type="Proteomes" id="UP000297407">
    <property type="component" value="Unassembled WGS sequence"/>
</dbReference>
<accession>A0A4Z0L9C3</accession>
<keyword evidence="9" id="KW-0175">Coiled coil</keyword>
<dbReference type="OrthoDB" id="977000at2"/>
<evidence type="ECO:0000313" key="14">
    <source>
        <dbReference type="Proteomes" id="UP000297407"/>
    </source>
</evidence>
<evidence type="ECO:0000259" key="11">
    <source>
        <dbReference type="Pfam" id="PF02518"/>
    </source>
</evidence>
<keyword evidence="14" id="KW-1185">Reference proteome</keyword>
<dbReference type="GO" id="GO:0046983">
    <property type="term" value="F:protein dimerization activity"/>
    <property type="evidence" value="ECO:0007669"/>
    <property type="project" value="InterPro"/>
</dbReference>
<gene>
    <name evidence="13" type="ORF">E4635_03290</name>
</gene>
<protein>
    <recommendedName>
        <fullName evidence="2">histidine kinase</fullName>
        <ecNumber evidence="2">2.7.13.3</ecNumber>
    </recommendedName>
</protein>
<keyword evidence="8" id="KW-0902">Two-component regulatory system</keyword>
<evidence type="ECO:0000256" key="5">
    <source>
        <dbReference type="ARBA" id="ARBA00022741"/>
    </source>
</evidence>
<evidence type="ECO:0000313" key="13">
    <source>
        <dbReference type="EMBL" id="TGD58889.1"/>
    </source>
</evidence>
<dbReference type="SUPFAM" id="SSF55874">
    <property type="entry name" value="ATPase domain of HSP90 chaperone/DNA topoisomerase II/histidine kinase"/>
    <property type="match status" value="1"/>
</dbReference>
<evidence type="ECO:0000256" key="8">
    <source>
        <dbReference type="ARBA" id="ARBA00023012"/>
    </source>
</evidence>
<dbReference type="InterPro" id="IPR003594">
    <property type="entry name" value="HATPase_dom"/>
</dbReference>
<feature type="transmembrane region" description="Helical" evidence="10">
    <location>
        <begin position="467"/>
        <end position="486"/>
    </location>
</feature>
<keyword evidence="4" id="KW-0808">Transferase</keyword>
<dbReference type="Gene3D" id="1.20.5.1930">
    <property type="match status" value="1"/>
</dbReference>
<comment type="caution">
    <text evidence="13">The sequence shown here is derived from an EMBL/GenBank/DDBJ whole genome shotgun (WGS) entry which is preliminary data.</text>
</comment>
<proteinExistence type="predicted"/>
<reference evidence="13 14" key="1">
    <citation type="submission" date="2019-04" db="EMBL/GenBank/DDBJ databases">
        <title>Flavobacterium sp. strain DS2-A Genome sequencing and assembly.</title>
        <authorList>
            <person name="Kim I."/>
        </authorList>
    </citation>
    <scope>NUCLEOTIDE SEQUENCE [LARGE SCALE GENOMIC DNA]</scope>
    <source>
        <strain evidence="13 14">DS2-A</strain>
    </source>
</reference>
<dbReference type="InterPro" id="IPR050482">
    <property type="entry name" value="Sensor_HK_TwoCompSys"/>
</dbReference>
<evidence type="ECO:0000256" key="1">
    <source>
        <dbReference type="ARBA" id="ARBA00000085"/>
    </source>
</evidence>
<dbReference type="AlphaFoldDB" id="A0A4Z0L9C3"/>
<evidence type="ECO:0000256" key="7">
    <source>
        <dbReference type="ARBA" id="ARBA00022840"/>
    </source>
</evidence>
<keyword evidence="3" id="KW-0597">Phosphoprotein</keyword>
<dbReference type="SUPFAM" id="SSF48452">
    <property type="entry name" value="TPR-like"/>
    <property type="match status" value="1"/>
</dbReference>
<keyword evidence="5" id="KW-0547">Nucleotide-binding</keyword>
<dbReference type="Gene3D" id="3.30.565.10">
    <property type="entry name" value="Histidine kinase-like ATPase, C-terminal domain"/>
    <property type="match status" value="1"/>
</dbReference>
<dbReference type="Pfam" id="PF07730">
    <property type="entry name" value="HisKA_3"/>
    <property type="match status" value="1"/>
</dbReference>
<evidence type="ECO:0000256" key="2">
    <source>
        <dbReference type="ARBA" id="ARBA00012438"/>
    </source>
</evidence>
<dbReference type="Pfam" id="PF02518">
    <property type="entry name" value="HATPase_c"/>
    <property type="match status" value="1"/>
</dbReference>
<evidence type="ECO:0000256" key="3">
    <source>
        <dbReference type="ARBA" id="ARBA00022553"/>
    </source>
</evidence>
<comment type="catalytic activity">
    <reaction evidence="1">
        <text>ATP + protein L-histidine = ADP + protein N-phospho-L-histidine.</text>
        <dbReference type="EC" id="2.7.13.3"/>
    </reaction>
</comment>
<keyword evidence="7" id="KW-0067">ATP-binding</keyword>
<dbReference type="InterPro" id="IPR011990">
    <property type="entry name" value="TPR-like_helical_dom_sf"/>
</dbReference>
<dbReference type="GO" id="GO:0000155">
    <property type="term" value="F:phosphorelay sensor kinase activity"/>
    <property type="evidence" value="ECO:0007669"/>
    <property type="project" value="InterPro"/>
</dbReference>
<name>A0A4Z0L9C3_9FLAO</name>
<evidence type="ECO:0000256" key="4">
    <source>
        <dbReference type="ARBA" id="ARBA00022679"/>
    </source>
</evidence>